<gene>
    <name evidence="2" type="primary">mobF</name>
    <name evidence="2" type="ORF">R8Z58_07570</name>
</gene>
<dbReference type="SUPFAM" id="SSF52540">
    <property type="entry name" value="P-loop containing nucleoside triphosphate hydrolases"/>
    <property type="match status" value="2"/>
</dbReference>
<feature type="domain" description="TrwC relaxase" evidence="1">
    <location>
        <begin position="6"/>
        <end position="333"/>
    </location>
</feature>
<dbReference type="InterPro" id="IPR027417">
    <property type="entry name" value="P-loop_NTPase"/>
</dbReference>
<dbReference type="CDD" id="cd17933">
    <property type="entry name" value="DEXSc_RecD-like"/>
    <property type="match status" value="1"/>
</dbReference>
<protein>
    <submittedName>
        <fullName evidence="2">MobF family relaxase</fullName>
    </submittedName>
</protein>
<dbReference type="Gene3D" id="3.40.50.300">
    <property type="entry name" value="P-loop containing nucleotide triphosphate hydrolases"/>
    <property type="match status" value="2"/>
</dbReference>
<keyword evidence="3" id="KW-1185">Reference proteome</keyword>
<dbReference type="CDD" id="cd18809">
    <property type="entry name" value="SF1_C_RecD"/>
    <property type="match status" value="1"/>
</dbReference>
<dbReference type="Proteomes" id="UP001283109">
    <property type="component" value="Unassembled WGS sequence"/>
</dbReference>
<name>A0ABU4GZZ3_9MICO</name>
<dbReference type="Pfam" id="PF13604">
    <property type="entry name" value="AAA_30"/>
    <property type="match status" value="1"/>
</dbReference>
<evidence type="ECO:0000313" key="2">
    <source>
        <dbReference type="EMBL" id="MDW4572634.1"/>
    </source>
</evidence>
<dbReference type="RefSeq" id="WP_318353571.1">
    <property type="nucleotide sequence ID" value="NZ_JAWQEV010000002.1"/>
</dbReference>
<dbReference type="InterPro" id="IPR014862">
    <property type="entry name" value="TrwC"/>
</dbReference>
<evidence type="ECO:0000313" key="3">
    <source>
        <dbReference type="Proteomes" id="UP001283109"/>
    </source>
</evidence>
<dbReference type="EMBL" id="JAWQEV010000002">
    <property type="protein sequence ID" value="MDW4572634.1"/>
    <property type="molecule type" value="Genomic_DNA"/>
</dbReference>
<dbReference type="NCBIfam" id="NF041492">
    <property type="entry name" value="MobF"/>
    <property type="match status" value="1"/>
</dbReference>
<organism evidence="2 3">
    <name type="scientific">Microbacterium arthrosphaerae</name>
    <dbReference type="NCBI Taxonomy" id="792652"/>
    <lineage>
        <taxon>Bacteria</taxon>
        <taxon>Bacillati</taxon>
        <taxon>Actinomycetota</taxon>
        <taxon>Actinomycetes</taxon>
        <taxon>Micrococcales</taxon>
        <taxon>Microbacteriaceae</taxon>
        <taxon>Microbacterium</taxon>
    </lineage>
</organism>
<dbReference type="Pfam" id="PF08751">
    <property type="entry name" value="TrwC"/>
    <property type="match status" value="1"/>
</dbReference>
<dbReference type="SUPFAM" id="SSF55464">
    <property type="entry name" value="Origin of replication-binding domain, RBD-like"/>
    <property type="match status" value="1"/>
</dbReference>
<accession>A0ABU4GZZ3</accession>
<comment type="caution">
    <text evidence="2">The sequence shown here is derived from an EMBL/GenBank/DDBJ whole genome shotgun (WGS) entry which is preliminary data.</text>
</comment>
<sequence>MRVMSAGDGYKYLLRTVAAGDGARSLSTPLTRYYSAEGTPPGRWMGGGLESLESSIREGDTVTEAHLQLLIGMGRHPISGEPLGRAYPQYSKDGQASGAHQRAVAGYDFTFSIPKSASVLWAVADADTQTLIARAHHRAVAHVVAYMEREVAMTRTGATAGDGAVAQVGVHGLIATAFDHFDSRAGDPHLHTHVVVSNKVQTTLDGKWRSLDGRPMHAAVVALSELHEAIFSDELTRSLGIDWEARDLGRDRNTTWAIVGVPEQLVDEFSTRAHAIDDETDRLIAAYVASHGHRPAAATIMKLRAQATLSTRPEKQLHSLAELTAGWRNRATSALGREATSWAHGLVADSAGPTLMRAMDLSPQQLATLGNSVMVTVADKRTTWRRWNLVAEAARQTMPMRFATASDREAVVELVADAAESASLRLSPPEIAATPLEFQRADGSSVFRARRSAVFTAGLLLEAEGRLLDRSRNTLAPRMPTVQTRWAARDRIALGSDQREALDRIVSSGRTVDLLVGAAGTGKTTAMRALRDAWEAVYGRGSVVGLAPSAGAAHVLAEELGIPTENTAKWWTNHLIHGDSFSAGQLVIVDEASLAGTLSLDRITRLAADAGAKVLLVGDHAQLQAVDAGGAFALLVHDRDDVPELVDVHRFVHSWEKEASVQLRDGDVDVIDAYAEYGRLVEGDSDAMIDAAYAQWRDDVRRGRSSVLVADSNDAVAALNVRARAERILDGEVSGPDEVTMHAGTAAAVGDIVLTRRNDRTLRAGRTWVRNGDRWSVVALRRDGGMLVRRSGRAWGATVALPAAYVAEHVDLGYAITAHRAQGITTDSAHVLVRSGMTRESLYVAMTRGREANTAYVAVDRPETAHGGPHPGDSINVTARTVLHGVVQHVGAELSAHETIAAEQDRWESIAQLGAEYETIASAGQRDRWVALIERAGLTSAEASAVLDSEAFGPLAAALRRAEADHHDVDLLFPAVVRSRGFDGAGDVAAVILSRLEKTIARGAAQRDIGRRAPRLIAGLIPEALGPMTTEMRGALDERKMLMEHRAQRLTESALAGRDAWVVALGVEPHGSARAAWIRQARVVAAYRDRYAITGHRPLGGDPRSSAQERDAVRARAAMDAARRLARAASDQVCGTMESAHRMAVPSR</sequence>
<reference evidence="2 3" key="1">
    <citation type="submission" date="2023-11" db="EMBL/GenBank/DDBJ databases">
        <title>Draft genome sequence of Microbacterium arthrosphaerae JCM 30492.</title>
        <authorList>
            <person name="Zhang G."/>
            <person name="Ding Y."/>
        </authorList>
    </citation>
    <scope>NUCLEOTIDE SEQUENCE [LARGE SCALE GENOMIC DNA]</scope>
    <source>
        <strain evidence="2 3">JCM 30492</strain>
    </source>
</reference>
<proteinExistence type="predicted"/>
<evidence type="ECO:0000259" key="1">
    <source>
        <dbReference type="Pfam" id="PF08751"/>
    </source>
</evidence>
<dbReference type="Gene3D" id="2.30.30.940">
    <property type="match status" value="1"/>
</dbReference>